<feature type="domain" description="F-box" evidence="1">
    <location>
        <begin position="5"/>
        <end position="53"/>
    </location>
</feature>
<dbReference type="AlphaFoldDB" id="A0A2P6QRG8"/>
<evidence type="ECO:0000313" key="3">
    <source>
        <dbReference type="Proteomes" id="UP000238479"/>
    </source>
</evidence>
<dbReference type="OMA" id="RIDNWIE"/>
<dbReference type="InterPro" id="IPR055357">
    <property type="entry name" value="LRR_At1g61320_AtMIF1"/>
</dbReference>
<comment type="caution">
    <text evidence="2">The sequence shown here is derived from an EMBL/GenBank/DDBJ whole genome shotgun (WGS) entry which is preliminary data.</text>
</comment>
<dbReference type="Gene3D" id="3.80.10.10">
    <property type="entry name" value="Ribonuclease Inhibitor"/>
    <property type="match status" value="1"/>
</dbReference>
<dbReference type="InterPro" id="IPR036047">
    <property type="entry name" value="F-box-like_dom_sf"/>
</dbReference>
<gene>
    <name evidence="2" type="ORF">RchiOBHm_Chr4g0395301</name>
</gene>
<dbReference type="PROSITE" id="PS50181">
    <property type="entry name" value="FBOX"/>
    <property type="match status" value="1"/>
</dbReference>
<reference evidence="2 3" key="1">
    <citation type="journal article" date="2018" name="Nat. Genet.">
        <title>The Rosa genome provides new insights in the design of modern roses.</title>
        <authorList>
            <person name="Bendahmane M."/>
        </authorList>
    </citation>
    <scope>NUCLEOTIDE SEQUENCE [LARGE SCALE GENOMIC DNA]</scope>
    <source>
        <strain evidence="3">cv. Old Blush</strain>
    </source>
</reference>
<accession>A0A2P6QRG8</accession>
<evidence type="ECO:0000259" key="1">
    <source>
        <dbReference type="PROSITE" id="PS50181"/>
    </source>
</evidence>
<proteinExistence type="predicted"/>
<dbReference type="SUPFAM" id="SSF52058">
    <property type="entry name" value="L domain-like"/>
    <property type="match status" value="1"/>
</dbReference>
<dbReference type="InterPro" id="IPR032675">
    <property type="entry name" value="LRR_dom_sf"/>
</dbReference>
<keyword evidence="3" id="KW-1185">Reference proteome</keyword>
<dbReference type="SUPFAM" id="SSF81383">
    <property type="entry name" value="F-box domain"/>
    <property type="match status" value="1"/>
</dbReference>
<dbReference type="EMBL" id="PDCK01000042">
    <property type="protein sequence ID" value="PRQ36775.1"/>
    <property type="molecule type" value="Genomic_DNA"/>
</dbReference>
<dbReference type="Proteomes" id="UP000238479">
    <property type="component" value="Chromosome 4"/>
</dbReference>
<evidence type="ECO:0000313" key="2">
    <source>
        <dbReference type="EMBL" id="PRQ36775.1"/>
    </source>
</evidence>
<protein>
    <submittedName>
        <fullName evidence="2">Putative F-box domain, leucine-rich repeat domain, L domain-containing protein</fullName>
    </submittedName>
</protein>
<dbReference type="Gramene" id="PRQ36775">
    <property type="protein sequence ID" value="PRQ36775"/>
    <property type="gene ID" value="RchiOBHm_Chr4g0395301"/>
</dbReference>
<dbReference type="Pfam" id="PF23622">
    <property type="entry name" value="LRR_At1g61320_AtMIF1"/>
    <property type="match status" value="1"/>
</dbReference>
<dbReference type="InterPro" id="IPR001810">
    <property type="entry name" value="F-box_dom"/>
</dbReference>
<dbReference type="PANTHER" id="PTHR31639">
    <property type="entry name" value="F-BOX PROTEIN-LIKE"/>
    <property type="match status" value="1"/>
</dbReference>
<sequence>MEDDADRISQLPEAIMEKILFLLPAMDAIRMSFSSKIWQSLWNSLPVSNFDFLNDPAFGHYRYSSYVPPYYEHSTVKKLIAKIDESLKILEEDEEHHQKRIIESFRGRGTLFRNEYEASQYLNPWIKLVTNNPIKVLELHFKAMHRIKLCRWPFPYSLGVDGTSLVVLRLSHCLLEPYTLESQIIASKDKRFPFLKEISLLRVEFSGSLVDELLSRCPSLETLKLHHCLNLKSLRIWGAMFPKLNTVSLVLGETLDYKIELPNLHTLCLEFVPPRYDELGEVCCSNVKKLSVCAPPNEVISTNQFLEELLSKFPLLEDLTLSATLDSAETKISSHQLKKLTIIANAGIEKHYGYIWELNLDTPNLLCFLCKNCGARNISLNSTKLEVVNLEIKIGSYVRIGPGPCLYHIGTLWFLGLQQCLRNFTPHDALNVTIKPLSSVSPPEVLHSSGLYLCSCIYHLTSLKICRSHFLSKN</sequence>
<dbReference type="Pfam" id="PF00646">
    <property type="entry name" value="F-box"/>
    <property type="match status" value="1"/>
</dbReference>
<name>A0A2P6QRG8_ROSCH</name>
<dbReference type="PANTHER" id="PTHR31639:SF95">
    <property type="entry name" value="FBD DOMAIN-CONTAINING PROTEIN"/>
    <property type="match status" value="1"/>
</dbReference>
<organism evidence="2 3">
    <name type="scientific">Rosa chinensis</name>
    <name type="common">China rose</name>
    <dbReference type="NCBI Taxonomy" id="74649"/>
    <lineage>
        <taxon>Eukaryota</taxon>
        <taxon>Viridiplantae</taxon>
        <taxon>Streptophyta</taxon>
        <taxon>Embryophyta</taxon>
        <taxon>Tracheophyta</taxon>
        <taxon>Spermatophyta</taxon>
        <taxon>Magnoliopsida</taxon>
        <taxon>eudicotyledons</taxon>
        <taxon>Gunneridae</taxon>
        <taxon>Pentapetalae</taxon>
        <taxon>rosids</taxon>
        <taxon>fabids</taxon>
        <taxon>Rosales</taxon>
        <taxon>Rosaceae</taxon>
        <taxon>Rosoideae</taxon>
        <taxon>Rosoideae incertae sedis</taxon>
        <taxon>Rosa</taxon>
    </lineage>
</organism>